<organism evidence="5 6">
    <name type="scientific">Microbacterium telephonicum</name>
    <dbReference type="NCBI Taxonomy" id="1714841"/>
    <lineage>
        <taxon>Bacteria</taxon>
        <taxon>Bacillati</taxon>
        <taxon>Actinomycetota</taxon>
        <taxon>Actinomycetes</taxon>
        <taxon>Micrococcales</taxon>
        <taxon>Microbacteriaceae</taxon>
        <taxon>Microbacterium</taxon>
    </lineage>
</organism>
<dbReference type="GO" id="GO:0005829">
    <property type="term" value="C:cytosol"/>
    <property type="evidence" value="ECO:0007669"/>
    <property type="project" value="TreeGrafter"/>
</dbReference>
<comment type="caution">
    <text evidence="5">The sequence shown here is derived from an EMBL/GenBank/DDBJ whole genome shotgun (WGS) entry which is preliminary data.</text>
</comment>
<dbReference type="GO" id="GO:0043565">
    <property type="term" value="F:sequence-specific DNA binding"/>
    <property type="evidence" value="ECO:0007669"/>
    <property type="project" value="InterPro"/>
</dbReference>
<protein>
    <submittedName>
        <fullName evidence="5">AsnC family transcriptional regulator</fullName>
    </submittedName>
</protein>
<gene>
    <name evidence="5" type="ORF">C7474_0178</name>
</gene>
<dbReference type="GO" id="GO:0043200">
    <property type="term" value="P:response to amino acid"/>
    <property type="evidence" value="ECO:0007669"/>
    <property type="project" value="TreeGrafter"/>
</dbReference>
<dbReference type="PANTHER" id="PTHR30154">
    <property type="entry name" value="LEUCINE-RESPONSIVE REGULATORY PROTEIN"/>
    <property type="match status" value="1"/>
</dbReference>
<dbReference type="InterPro" id="IPR011991">
    <property type="entry name" value="ArsR-like_HTH"/>
</dbReference>
<dbReference type="PANTHER" id="PTHR30154:SF54">
    <property type="entry name" value="POSSIBLE TRANSCRIPTIONAL REGULATORY PROTEIN (PROBABLY LRP_ASNC-FAMILY)"/>
    <property type="match status" value="1"/>
</dbReference>
<dbReference type="Gene3D" id="1.10.10.10">
    <property type="entry name" value="Winged helix-like DNA-binding domain superfamily/Winged helix DNA-binding domain"/>
    <property type="match status" value="1"/>
</dbReference>
<name>A0A498CC64_9MICO</name>
<feature type="domain" description="HTH asnC-type" evidence="4">
    <location>
        <begin position="22"/>
        <end position="83"/>
    </location>
</feature>
<reference evidence="5 6" key="1">
    <citation type="journal article" date="2015" name="Stand. Genomic Sci.">
        <title>Genomic Encyclopedia of Bacterial and Archaeal Type Strains, Phase III: the genomes of soil and plant-associated and newly described type strains.</title>
        <authorList>
            <person name="Whitman W.B."/>
            <person name="Woyke T."/>
            <person name="Klenk H.P."/>
            <person name="Zhou Y."/>
            <person name="Lilburn T.G."/>
            <person name="Beck B.J."/>
            <person name="De Vos P."/>
            <person name="Vandamme P."/>
            <person name="Eisen J.A."/>
            <person name="Garrity G."/>
            <person name="Hugenholtz P."/>
            <person name="Kyrpides N.C."/>
        </authorList>
    </citation>
    <scope>NUCLEOTIDE SEQUENCE [LARGE SCALE GENOMIC DNA]</scope>
    <source>
        <strain evidence="5 6">S2T63</strain>
    </source>
</reference>
<dbReference type="SMART" id="SM00344">
    <property type="entry name" value="HTH_ASNC"/>
    <property type="match status" value="1"/>
</dbReference>
<dbReference type="EMBL" id="RCDB01000001">
    <property type="protein sequence ID" value="RLK52246.1"/>
    <property type="molecule type" value="Genomic_DNA"/>
</dbReference>
<evidence type="ECO:0000313" key="6">
    <source>
        <dbReference type="Proteomes" id="UP000273158"/>
    </source>
</evidence>
<dbReference type="AlphaFoldDB" id="A0A498CC64"/>
<proteinExistence type="predicted"/>
<dbReference type="CDD" id="cd00090">
    <property type="entry name" value="HTH_ARSR"/>
    <property type="match status" value="1"/>
</dbReference>
<keyword evidence="2" id="KW-0238">DNA-binding</keyword>
<dbReference type="InterPro" id="IPR011008">
    <property type="entry name" value="Dimeric_a/b-barrel"/>
</dbReference>
<sequence length="183" mass="20405">MTQGSPSDPTPKDRGAGRTRRIDDLDERILWELNRDADLTNQALADRLRVSPSTTLARMKALREAGILGTAHATVDYGALGLPLQAIVAVRLRAQARPAIRTYAERVIRLPNVLNIFFLGGQTDFLIHVVTRSPEQLRDFVASRLSMDPAVASTETQIVFDWLRSEDRPTATEGFDELRDPIE</sequence>
<dbReference type="SUPFAM" id="SSF46785">
    <property type="entry name" value="Winged helix' DNA-binding domain"/>
    <property type="match status" value="1"/>
</dbReference>
<dbReference type="Pfam" id="PF13412">
    <property type="entry name" value="HTH_24"/>
    <property type="match status" value="1"/>
</dbReference>
<keyword evidence="3" id="KW-0804">Transcription</keyword>
<evidence type="ECO:0000256" key="2">
    <source>
        <dbReference type="ARBA" id="ARBA00023125"/>
    </source>
</evidence>
<dbReference type="PROSITE" id="PS50956">
    <property type="entry name" value="HTH_ASNC_2"/>
    <property type="match status" value="1"/>
</dbReference>
<dbReference type="InterPro" id="IPR000485">
    <property type="entry name" value="AsnC-type_HTH_dom"/>
</dbReference>
<dbReference type="InterPro" id="IPR036390">
    <property type="entry name" value="WH_DNA-bd_sf"/>
</dbReference>
<dbReference type="OrthoDB" id="4411089at2"/>
<dbReference type="PRINTS" id="PR00033">
    <property type="entry name" value="HTHASNC"/>
</dbReference>
<dbReference type="InterPro" id="IPR019887">
    <property type="entry name" value="Tscrpt_reg_AsnC/Lrp_C"/>
</dbReference>
<keyword evidence="6" id="KW-1185">Reference proteome</keyword>
<keyword evidence="1" id="KW-0805">Transcription regulation</keyword>
<dbReference type="SUPFAM" id="SSF54909">
    <property type="entry name" value="Dimeric alpha+beta barrel"/>
    <property type="match status" value="1"/>
</dbReference>
<evidence type="ECO:0000256" key="1">
    <source>
        <dbReference type="ARBA" id="ARBA00023015"/>
    </source>
</evidence>
<dbReference type="InterPro" id="IPR036388">
    <property type="entry name" value="WH-like_DNA-bd_sf"/>
</dbReference>
<dbReference type="Gene3D" id="3.30.70.920">
    <property type="match status" value="1"/>
</dbReference>
<evidence type="ECO:0000256" key="3">
    <source>
        <dbReference type="ARBA" id="ARBA00023163"/>
    </source>
</evidence>
<dbReference type="InterPro" id="IPR019888">
    <property type="entry name" value="Tscrpt_reg_AsnC-like"/>
</dbReference>
<dbReference type="Pfam" id="PF01037">
    <property type="entry name" value="AsnC_trans_reg"/>
    <property type="match status" value="1"/>
</dbReference>
<dbReference type="RefSeq" id="WP_158597282.1">
    <property type="nucleotide sequence ID" value="NZ_RCDB01000001.1"/>
</dbReference>
<evidence type="ECO:0000259" key="4">
    <source>
        <dbReference type="PROSITE" id="PS50956"/>
    </source>
</evidence>
<dbReference type="Proteomes" id="UP000273158">
    <property type="component" value="Unassembled WGS sequence"/>
</dbReference>
<evidence type="ECO:0000313" key="5">
    <source>
        <dbReference type="EMBL" id="RLK52246.1"/>
    </source>
</evidence>
<accession>A0A498CC64</accession>